<dbReference type="Proteomes" id="UP000550354">
    <property type="component" value="Unassembled WGS sequence"/>
</dbReference>
<keyword evidence="1" id="KW-0732">Signal</keyword>
<dbReference type="Gene3D" id="2.60.40.2700">
    <property type="match status" value="1"/>
</dbReference>
<evidence type="ECO:0000313" key="3">
    <source>
        <dbReference type="Proteomes" id="UP000550354"/>
    </source>
</evidence>
<dbReference type="RefSeq" id="WP_181752766.1">
    <property type="nucleotide sequence ID" value="NZ_JACEOG010000001.1"/>
</dbReference>
<dbReference type="Gene3D" id="2.60.40.10">
    <property type="entry name" value="Immunoglobulins"/>
    <property type="match status" value="1"/>
</dbReference>
<dbReference type="PROSITE" id="PS51318">
    <property type="entry name" value="TAT"/>
    <property type="match status" value="1"/>
</dbReference>
<dbReference type="InterPro" id="IPR013783">
    <property type="entry name" value="Ig-like_fold"/>
</dbReference>
<sequence>MKNSARAALVAVLGLVASLLMAPAVAAPMRAAAAPVTISGNVTGGDFDLATFASIQQIRVDALALVGGRWEQVGSGVVRFPEFPAPAEPEGTFNVTVDQEIGSVRLKFHQGRCHDDFGHACDEVGGGVDIPAPLVQTTYWDGSPLGTPGVEDATPIDVSEGDVSNRNITLTRSKKVRATVRPAVVGAALPGQVLAAQPGTWVPAASSVDLTWMIGSGSTLGEYDMPAGTGRTFRVTTAHVGASIALRAEPNVFGYESPILQTPYLIVRARSALAVKAKAGKRTATVTIAVKAPGAAKSRMNGKASIYAKGKRIKTVNVKNGKATIKIAKQKKGKRTYTVRYSGNWMITSSSKSLKIAIR</sequence>
<proteinExistence type="predicted"/>
<dbReference type="GO" id="GO:0005975">
    <property type="term" value="P:carbohydrate metabolic process"/>
    <property type="evidence" value="ECO:0007669"/>
    <property type="project" value="UniProtKB-ARBA"/>
</dbReference>
<gene>
    <name evidence="2" type="ORF">H1W00_00780</name>
</gene>
<dbReference type="AlphaFoldDB" id="A0A838X662"/>
<name>A0A838X662_9ACTN</name>
<feature type="signal peptide" evidence="1">
    <location>
        <begin position="1"/>
        <end position="26"/>
    </location>
</feature>
<feature type="chain" id="PRO_5039534672" description="Bacterial Ig-like domain-containing protein" evidence="1">
    <location>
        <begin position="27"/>
        <end position="359"/>
    </location>
</feature>
<keyword evidence="3" id="KW-1185">Reference proteome</keyword>
<evidence type="ECO:0008006" key="4">
    <source>
        <dbReference type="Google" id="ProtNLM"/>
    </source>
</evidence>
<protein>
    <recommendedName>
        <fullName evidence="4">Bacterial Ig-like domain-containing protein</fullName>
    </recommendedName>
</protein>
<accession>A0A838X662</accession>
<dbReference type="InterPro" id="IPR006311">
    <property type="entry name" value="TAT_signal"/>
</dbReference>
<evidence type="ECO:0000313" key="2">
    <source>
        <dbReference type="EMBL" id="MBA4607009.1"/>
    </source>
</evidence>
<reference evidence="2 3" key="1">
    <citation type="submission" date="2020-07" db="EMBL/GenBank/DDBJ databases">
        <title>Draft genome and description of Aeromicrobium phoceense strain Marseille-Q0843 isolated from healthy skin swab.</title>
        <authorList>
            <person name="Boxberger M."/>
            <person name="La Scola B."/>
        </authorList>
    </citation>
    <scope>NUCLEOTIDE SEQUENCE [LARGE SCALE GENOMIC DNA]</scope>
    <source>
        <strain evidence="2 3">Marseille-Q0843</strain>
    </source>
</reference>
<organism evidence="2 3">
    <name type="scientific">Aeromicrobium phoceense</name>
    <dbReference type="NCBI Taxonomy" id="2754045"/>
    <lineage>
        <taxon>Bacteria</taxon>
        <taxon>Bacillati</taxon>
        <taxon>Actinomycetota</taxon>
        <taxon>Actinomycetes</taxon>
        <taxon>Propionibacteriales</taxon>
        <taxon>Nocardioidaceae</taxon>
        <taxon>Aeromicrobium</taxon>
    </lineage>
</organism>
<evidence type="ECO:0000256" key="1">
    <source>
        <dbReference type="SAM" id="SignalP"/>
    </source>
</evidence>
<dbReference type="EMBL" id="JACEOG010000001">
    <property type="protein sequence ID" value="MBA4607009.1"/>
    <property type="molecule type" value="Genomic_DNA"/>
</dbReference>
<comment type="caution">
    <text evidence="2">The sequence shown here is derived from an EMBL/GenBank/DDBJ whole genome shotgun (WGS) entry which is preliminary data.</text>
</comment>